<evidence type="ECO:0000256" key="10">
    <source>
        <dbReference type="ARBA" id="ARBA00022679"/>
    </source>
</evidence>
<keyword evidence="17" id="KW-1208">Phospholipid metabolism</keyword>
<keyword evidence="13 19" id="KW-1133">Transmembrane helix</keyword>
<evidence type="ECO:0000256" key="8">
    <source>
        <dbReference type="ARBA" id="ARBA00022475"/>
    </source>
</evidence>
<evidence type="ECO:0000256" key="14">
    <source>
        <dbReference type="ARBA" id="ARBA00023098"/>
    </source>
</evidence>
<organism evidence="20 21">
    <name type="scientific">Rheinheimera salexigens</name>
    <dbReference type="NCBI Taxonomy" id="1628148"/>
    <lineage>
        <taxon>Bacteria</taxon>
        <taxon>Pseudomonadati</taxon>
        <taxon>Pseudomonadota</taxon>
        <taxon>Gammaproteobacteria</taxon>
        <taxon>Chromatiales</taxon>
        <taxon>Chromatiaceae</taxon>
        <taxon>Rheinheimera</taxon>
    </lineage>
</organism>
<feature type="transmembrane region" description="Helical" evidence="19">
    <location>
        <begin position="152"/>
        <end position="173"/>
    </location>
</feature>
<feature type="transmembrane region" description="Helical" evidence="19">
    <location>
        <begin position="56"/>
        <end position="73"/>
    </location>
</feature>
<sequence>MFKQRVITALLLAPLALLAVFYLPLPGFVVFISAAFLLAAWEWSGFCGLANKSMRAMYVCLTAAIFLLLYVLLPAQLAQPLATQLLLHSLLLVGVAWWLIATLLVLTFPRSQKVWAKRDWLKALMGWFTLVPAWAAVLYIRHTGYAESEFTGAWLICALLGLVWAADIGGYIVGKPFGKHKLLPRVSPGKTVEGMLGGLGFVALLVTLVAALQDWPEQTAFWYIAALMLTVLSVFGDLSESMFKRVAGVKDSGAFLPGHGGILDRIDSLTATAPLFALIIALLSGHY</sequence>
<feature type="transmembrane region" description="Helical" evidence="19">
    <location>
        <begin position="219"/>
        <end position="238"/>
    </location>
</feature>
<evidence type="ECO:0000256" key="11">
    <source>
        <dbReference type="ARBA" id="ARBA00022692"/>
    </source>
</evidence>
<keyword evidence="14" id="KW-0443">Lipid metabolism</keyword>
<feature type="transmembrane region" description="Helical" evidence="19">
    <location>
        <begin position="28"/>
        <end position="49"/>
    </location>
</feature>
<reference evidence="21" key="1">
    <citation type="submission" date="2016-09" db="EMBL/GenBank/DDBJ databases">
        <authorList>
            <person name="Wan X."/>
            <person name="Hou S."/>
        </authorList>
    </citation>
    <scope>NUCLEOTIDE SEQUENCE [LARGE SCALE GENOMIC DNA]</scope>
    <source>
        <strain evidence="21">KH87</strain>
    </source>
</reference>
<evidence type="ECO:0000256" key="13">
    <source>
        <dbReference type="ARBA" id="ARBA00022989"/>
    </source>
</evidence>
<keyword evidence="15 19" id="KW-0472">Membrane</keyword>
<keyword evidence="8" id="KW-1003">Cell membrane</keyword>
<comment type="subcellular location">
    <subcellularLocation>
        <location evidence="2">Cell membrane</location>
        <topology evidence="2">Multi-pass membrane protein</topology>
    </subcellularLocation>
</comment>
<evidence type="ECO:0000256" key="18">
    <source>
        <dbReference type="RuleBase" id="RU003938"/>
    </source>
</evidence>
<dbReference type="RefSeq" id="WP_070050128.1">
    <property type="nucleotide sequence ID" value="NZ_CBCSDO010000002.1"/>
</dbReference>
<gene>
    <name evidence="20" type="ORF">BI198_14125</name>
</gene>
<accession>A0A1E7Q8R8</accession>
<dbReference type="PANTHER" id="PTHR46382:SF1">
    <property type="entry name" value="PHOSPHATIDATE CYTIDYLYLTRANSFERASE"/>
    <property type="match status" value="1"/>
</dbReference>
<comment type="similarity">
    <text evidence="5 18">Belongs to the CDS family.</text>
</comment>
<dbReference type="PROSITE" id="PS01315">
    <property type="entry name" value="CDS"/>
    <property type="match status" value="1"/>
</dbReference>
<dbReference type="PANTHER" id="PTHR46382">
    <property type="entry name" value="PHOSPHATIDATE CYTIDYLYLTRANSFERASE"/>
    <property type="match status" value="1"/>
</dbReference>
<keyword evidence="16" id="KW-0594">Phospholipid biosynthesis</keyword>
<proteinExistence type="inferred from homology"/>
<dbReference type="GO" id="GO:0004605">
    <property type="term" value="F:phosphatidate cytidylyltransferase activity"/>
    <property type="evidence" value="ECO:0007669"/>
    <property type="project" value="UniProtKB-EC"/>
</dbReference>
<name>A0A1E7Q8R8_9GAMM</name>
<keyword evidence="9" id="KW-0444">Lipid biosynthesis</keyword>
<evidence type="ECO:0000256" key="16">
    <source>
        <dbReference type="ARBA" id="ARBA00023209"/>
    </source>
</evidence>
<dbReference type="EMBL" id="MKEK01000001">
    <property type="protein sequence ID" value="OEY70574.1"/>
    <property type="molecule type" value="Genomic_DNA"/>
</dbReference>
<keyword evidence="11 18" id="KW-0812">Transmembrane</keyword>
<keyword evidence="10 18" id="KW-0808">Transferase</keyword>
<dbReference type="GO" id="GO:0016024">
    <property type="term" value="P:CDP-diacylglycerol biosynthetic process"/>
    <property type="evidence" value="ECO:0007669"/>
    <property type="project" value="UniProtKB-UniPathway"/>
</dbReference>
<evidence type="ECO:0000256" key="7">
    <source>
        <dbReference type="ARBA" id="ARBA00019373"/>
    </source>
</evidence>
<evidence type="ECO:0000256" key="3">
    <source>
        <dbReference type="ARBA" id="ARBA00005119"/>
    </source>
</evidence>
<dbReference type="UniPathway" id="UPA00557">
    <property type="reaction ID" value="UER00614"/>
</dbReference>
<dbReference type="AlphaFoldDB" id="A0A1E7Q8R8"/>
<comment type="catalytic activity">
    <reaction evidence="1 18">
        <text>a 1,2-diacyl-sn-glycero-3-phosphate + CTP + H(+) = a CDP-1,2-diacyl-sn-glycerol + diphosphate</text>
        <dbReference type="Rhea" id="RHEA:16229"/>
        <dbReference type="ChEBI" id="CHEBI:15378"/>
        <dbReference type="ChEBI" id="CHEBI:33019"/>
        <dbReference type="ChEBI" id="CHEBI:37563"/>
        <dbReference type="ChEBI" id="CHEBI:58332"/>
        <dbReference type="ChEBI" id="CHEBI:58608"/>
        <dbReference type="EC" id="2.7.7.41"/>
    </reaction>
</comment>
<dbReference type="STRING" id="1628148.BI198_14125"/>
<evidence type="ECO:0000256" key="15">
    <source>
        <dbReference type="ARBA" id="ARBA00023136"/>
    </source>
</evidence>
<dbReference type="GO" id="GO:0005886">
    <property type="term" value="C:plasma membrane"/>
    <property type="evidence" value="ECO:0007669"/>
    <property type="project" value="UniProtKB-SubCell"/>
</dbReference>
<dbReference type="InterPro" id="IPR000374">
    <property type="entry name" value="PC_trans"/>
</dbReference>
<comment type="pathway">
    <text evidence="4">Lipid metabolism.</text>
</comment>
<evidence type="ECO:0000256" key="9">
    <source>
        <dbReference type="ARBA" id="ARBA00022516"/>
    </source>
</evidence>
<dbReference type="Proteomes" id="UP000242258">
    <property type="component" value="Unassembled WGS sequence"/>
</dbReference>
<feature type="transmembrane region" description="Helical" evidence="19">
    <location>
        <begin position="85"/>
        <end position="108"/>
    </location>
</feature>
<evidence type="ECO:0000256" key="1">
    <source>
        <dbReference type="ARBA" id="ARBA00001698"/>
    </source>
</evidence>
<protein>
    <recommendedName>
        <fullName evidence="7 18">Phosphatidate cytidylyltransferase</fullName>
        <ecNumber evidence="6 18">2.7.7.41</ecNumber>
    </recommendedName>
</protein>
<evidence type="ECO:0000256" key="6">
    <source>
        <dbReference type="ARBA" id="ARBA00012487"/>
    </source>
</evidence>
<dbReference type="OrthoDB" id="9799199at2"/>
<evidence type="ECO:0000313" key="21">
    <source>
        <dbReference type="Proteomes" id="UP000242258"/>
    </source>
</evidence>
<feature type="transmembrane region" description="Helical" evidence="19">
    <location>
        <begin position="120"/>
        <end position="140"/>
    </location>
</feature>
<keyword evidence="21" id="KW-1185">Reference proteome</keyword>
<evidence type="ECO:0000256" key="2">
    <source>
        <dbReference type="ARBA" id="ARBA00004651"/>
    </source>
</evidence>
<evidence type="ECO:0000256" key="12">
    <source>
        <dbReference type="ARBA" id="ARBA00022695"/>
    </source>
</evidence>
<dbReference type="Pfam" id="PF01148">
    <property type="entry name" value="CTP_transf_1"/>
    <property type="match status" value="1"/>
</dbReference>
<evidence type="ECO:0000313" key="20">
    <source>
        <dbReference type="EMBL" id="OEY70574.1"/>
    </source>
</evidence>
<evidence type="ECO:0000256" key="17">
    <source>
        <dbReference type="ARBA" id="ARBA00023264"/>
    </source>
</evidence>
<evidence type="ECO:0000256" key="4">
    <source>
        <dbReference type="ARBA" id="ARBA00005189"/>
    </source>
</evidence>
<keyword evidence="12 18" id="KW-0548">Nucleotidyltransferase</keyword>
<comment type="caution">
    <text evidence="20">The sequence shown here is derived from an EMBL/GenBank/DDBJ whole genome shotgun (WGS) entry which is preliminary data.</text>
</comment>
<comment type="pathway">
    <text evidence="3 18">Phospholipid metabolism; CDP-diacylglycerol biosynthesis; CDP-diacylglycerol from sn-glycerol 3-phosphate: step 3/3.</text>
</comment>
<evidence type="ECO:0000256" key="5">
    <source>
        <dbReference type="ARBA" id="ARBA00010185"/>
    </source>
</evidence>
<feature type="transmembrane region" description="Helical" evidence="19">
    <location>
        <begin position="194"/>
        <end position="213"/>
    </location>
</feature>
<evidence type="ECO:0000256" key="19">
    <source>
        <dbReference type="SAM" id="Phobius"/>
    </source>
</evidence>
<dbReference type="EC" id="2.7.7.41" evidence="6 18"/>